<dbReference type="HOGENOM" id="CLU_037661_4_1_1"/>
<keyword evidence="6 22" id="KW-0808">Transferase</keyword>
<keyword evidence="25" id="KW-1185">Reference proteome</keyword>
<dbReference type="UniPathway" id="UPA00948"/>
<dbReference type="STRING" id="6412.T1EKE2"/>
<keyword evidence="7 22" id="KW-0812">Transmembrane</keyword>
<evidence type="ECO:0000256" key="6">
    <source>
        <dbReference type="ARBA" id="ARBA00022679"/>
    </source>
</evidence>
<feature type="transmembrane region" description="Helical" evidence="22">
    <location>
        <begin position="270"/>
        <end position="293"/>
    </location>
</feature>
<dbReference type="OrthoDB" id="10265393at2759"/>
<dbReference type="OMA" id="QHVLPNF"/>
<feature type="transmembrane region" description="Helical" evidence="22">
    <location>
        <begin position="49"/>
        <end position="67"/>
    </location>
</feature>
<comment type="catalytic activity">
    <reaction evidence="14">
        <text>1-hexadecanoyl-2-(9Z-octadecenoyl)-sn-glycero-3-phosphoethanolamine + L-serine = 1-hexadecanoyl-2-(9Z-octadecenoyl)-sn-glycero-3-phospho-L-serine + ethanolamine</text>
        <dbReference type="Rhea" id="RHEA:41484"/>
        <dbReference type="ChEBI" id="CHEBI:33384"/>
        <dbReference type="ChEBI" id="CHEBI:57603"/>
        <dbReference type="ChEBI" id="CHEBI:73007"/>
        <dbReference type="ChEBI" id="CHEBI:75029"/>
    </reaction>
    <physiologicalReaction direction="left-to-right" evidence="14">
        <dbReference type="Rhea" id="RHEA:41485"/>
    </physiologicalReaction>
</comment>
<keyword evidence="13 22" id="KW-1208">Phospholipid metabolism</keyword>
<feature type="transmembrane region" description="Helical" evidence="22">
    <location>
        <begin position="366"/>
        <end position="388"/>
    </location>
</feature>
<keyword evidence="12 22" id="KW-0594">Phospholipid biosynthesis</keyword>
<evidence type="ECO:0000256" key="10">
    <source>
        <dbReference type="ARBA" id="ARBA00023098"/>
    </source>
</evidence>
<dbReference type="PANTHER" id="PTHR15362:SF7">
    <property type="entry name" value="PHOSPHATIDYLSERINE SYNTHASE 2"/>
    <property type="match status" value="1"/>
</dbReference>
<evidence type="ECO:0000256" key="15">
    <source>
        <dbReference type="ARBA" id="ARBA00035833"/>
    </source>
</evidence>
<name>T1EKE2_HELRO</name>
<dbReference type="KEGG" id="hro:HELRODRAFT_150062"/>
<evidence type="ECO:0000256" key="16">
    <source>
        <dbReference type="ARBA" id="ARBA00035875"/>
    </source>
</evidence>
<dbReference type="GO" id="GO:0006659">
    <property type="term" value="P:phosphatidylserine biosynthetic process"/>
    <property type="evidence" value="ECO:0007669"/>
    <property type="project" value="UniProtKB-UniRule"/>
</dbReference>
<evidence type="ECO:0000256" key="8">
    <source>
        <dbReference type="ARBA" id="ARBA00022824"/>
    </source>
</evidence>
<comment type="catalytic activity">
    <reaction evidence="22">
        <text>a 1,2-diacyl-sn-glycero-3-phosphoethanolamine + L-serine = a 1,2-diacyl-sn-glycero-3-phospho-L-serine + ethanolamine</text>
        <dbReference type="Rhea" id="RHEA:27606"/>
        <dbReference type="ChEBI" id="CHEBI:33384"/>
        <dbReference type="ChEBI" id="CHEBI:57262"/>
        <dbReference type="ChEBI" id="CHEBI:57603"/>
        <dbReference type="ChEBI" id="CHEBI:64612"/>
        <dbReference type="EC" id="2.7.8.29"/>
    </reaction>
</comment>
<keyword evidence="9 22" id="KW-1133">Transmembrane helix</keyword>
<evidence type="ECO:0000256" key="1">
    <source>
        <dbReference type="ARBA" id="ARBA00004477"/>
    </source>
</evidence>
<evidence type="ECO:0000313" key="24">
    <source>
        <dbReference type="EnsemblMetazoa" id="HelroP150062"/>
    </source>
</evidence>
<dbReference type="GO" id="GO:0106245">
    <property type="term" value="F:L-serine-phosphatidylethanolamine phosphatidyltransferase activity"/>
    <property type="evidence" value="ECO:0007669"/>
    <property type="project" value="UniProtKB-UniRule"/>
</dbReference>
<dbReference type="eggNOG" id="KOG2735">
    <property type="taxonomic scope" value="Eukaryota"/>
</dbReference>
<feature type="transmembrane region" description="Helical" evidence="22">
    <location>
        <begin position="79"/>
        <end position="100"/>
    </location>
</feature>
<reference evidence="23 25" key="2">
    <citation type="journal article" date="2013" name="Nature">
        <title>Insights into bilaterian evolution from three spiralian genomes.</title>
        <authorList>
            <person name="Simakov O."/>
            <person name="Marletaz F."/>
            <person name="Cho S.J."/>
            <person name="Edsinger-Gonzales E."/>
            <person name="Havlak P."/>
            <person name="Hellsten U."/>
            <person name="Kuo D.H."/>
            <person name="Larsson T."/>
            <person name="Lv J."/>
            <person name="Arendt D."/>
            <person name="Savage R."/>
            <person name="Osoegawa K."/>
            <person name="de Jong P."/>
            <person name="Grimwood J."/>
            <person name="Chapman J.A."/>
            <person name="Shapiro H."/>
            <person name="Aerts A."/>
            <person name="Otillar R.P."/>
            <person name="Terry A.Y."/>
            <person name="Boore J.L."/>
            <person name="Grigoriev I.V."/>
            <person name="Lindberg D.R."/>
            <person name="Seaver E.C."/>
            <person name="Weisblat D.A."/>
            <person name="Putnam N.H."/>
            <person name="Rokhsar D.S."/>
        </authorList>
    </citation>
    <scope>NUCLEOTIDE SEQUENCE</scope>
</reference>
<evidence type="ECO:0000256" key="2">
    <source>
        <dbReference type="ARBA" id="ARBA00004916"/>
    </source>
</evidence>
<reference evidence="24" key="3">
    <citation type="submission" date="2015-06" db="UniProtKB">
        <authorList>
            <consortium name="EnsemblMetazoa"/>
        </authorList>
    </citation>
    <scope>IDENTIFICATION</scope>
</reference>
<keyword evidence="5 22" id="KW-0444">Lipid biosynthesis</keyword>
<comment type="catalytic activity">
    <reaction evidence="15">
        <text>1-hexadecanoyl-2-(4Z,7Z,10Z,13Z,16Z,19Z-docosahexaenoyl)-sn-glycero-3-phosphoethanolamine + L-serine = 1-hexadecanoyl-2-(4Z,7Z,10Z,13Z,16Z,19Z-docosahexaenoyl)-sn-glycero-3-phosphoserine + ethanolamine</text>
        <dbReference type="Rhea" id="RHEA:41488"/>
        <dbReference type="ChEBI" id="CHEBI:33384"/>
        <dbReference type="ChEBI" id="CHEBI:57603"/>
        <dbReference type="ChEBI" id="CHEBI:78261"/>
        <dbReference type="ChEBI" id="CHEBI:78262"/>
    </reaction>
    <physiologicalReaction direction="left-to-right" evidence="15">
        <dbReference type="Rhea" id="RHEA:41489"/>
    </physiologicalReaction>
</comment>
<evidence type="ECO:0000313" key="25">
    <source>
        <dbReference type="Proteomes" id="UP000015101"/>
    </source>
</evidence>
<comment type="function">
    <text evidence="22">Catalyzes a base-exchange reaction in which the polar head group of phosphatidylethanolamine (PE) is replaced by L-serine.</text>
</comment>
<reference evidence="25" key="1">
    <citation type="submission" date="2012-12" db="EMBL/GenBank/DDBJ databases">
        <authorList>
            <person name="Hellsten U."/>
            <person name="Grimwood J."/>
            <person name="Chapman J.A."/>
            <person name="Shapiro H."/>
            <person name="Aerts A."/>
            <person name="Otillar R.P."/>
            <person name="Terry A.Y."/>
            <person name="Boore J.L."/>
            <person name="Simakov O."/>
            <person name="Marletaz F."/>
            <person name="Cho S.-J."/>
            <person name="Edsinger-Gonzales E."/>
            <person name="Havlak P."/>
            <person name="Kuo D.-H."/>
            <person name="Larsson T."/>
            <person name="Lv J."/>
            <person name="Arendt D."/>
            <person name="Savage R."/>
            <person name="Osoegawa K."/>
            <person name="de Jong P."/>
            <person name="Lindberg D.R."/>
            <person name="Seaver E.C."/>
            <person name="Weisblat D.A."/>
            <person name="Putnam N.H."/>
            <person name="Grigoriev I.V."/>
            <person name="Rokhsar D.S."/>
        </authorList>
    </citation>
    <scope>NUCLEOTIDE SEQUENCE</scope>
</reference>
<evidence type="ECO:0000256" key="11">
    <source>
        <dbReference type="ARBA" id="ARBA00023136"/>
    </source>
</evidence>
<evidence type="ECO:0000256" key="20">
    <source>
        <dbReference type="ARBA" id="ARBA00036644"/>
    </source>
</evidence>
<gene>
    <name evidence="24" type="primary">20197042</name>
    <name evidence="23" type="ORF">HELRODRAFT_150062</name>
</gene>
<evidence type="ECO:0000256" key="17">
    <source>
        <dbReference type="ARBA" id="ARBA00035955"/>
    </source>
</evidence>
<comment type="catalytic activity">
    <reaction evidence="18">
        <text>1-octadecanoyl-2-(4Z,7Z,10Z,13Z,16Z,19Z-docosahexaenoyl)-sn-glycero-3-phosphoethanolamine + L-serine = 1-octadecanoyl-2-(4Z,7Z,10Z,13Z,16Z,19Z-docosahexaenoyl)-sn-glycero-3-phosphoserine + ethanolamine</text>
        <dbReference type="Rhea" id="RHEA:41492"/>
        <dbReference type="ChEBI" id="CHEBI:33384"/>
        <dbReference type="ChEBI" id="CHEBI:57603"/>
        <dbReference type="ChEBI" id="CHEBI:78265"/>
        <dbReference type="ChEBI" id="CHEBI:78266"/>
    </reaction>
    <physiologicalReaction direction="left-to-right" evidence="18">
        <dbReference type="Rhea" id="RHEA:41493"/>
    </physiologicalReaction>
</comment>
<comment type="catalytic activity">
    <reaction evidence="21">
        <text>1-(1Z-octadecenyl)-2-(5Z,8Z,11Z,14Z- eicosatetraenoyl)-sn-glycero-3-phosphoethanolamine + L-serine = 1-(1Z-octadecenyl)-2-(5Z,8Z,11Z,14Z-eicosatetraenoyl)-sn-glycero-3-phospho-L-serine + ethanolamine</text>
        <dbReference type="Rhea" id="RHEA:41604"/>
        <dbReference type="ChEBI" id="CHEBI:33384"/>
        <dbReference type="ChEBI" id="CHEBI:57603"/>
        <dbReference type="ChEBI" id="CHEBI:78342"/>
        <dbReference type="ChEBI" id="CHEBI:78343"/>
    </reaction>
    <physiologicalReaction direction="left-to-right" evidence="21">
        <dbReference type="Rhea" id="RHEA:41605"/>
    </physiologicalReaction>
</comment>
<accession>T1EKE2</accession>
<dbReference type="InParanoid" id="T1EKE2"/>
<feature type="transmembrane region" description="Helical" evidence="22">
    <location>
        <begin position="299"/>
        <end position="321"/>
    </location>
</feature>
<comment type="catalytic activity">
    <reaction evidence="16">
        <text>1-(1Z-octadecenyl)-2-(9Z-octadecenoyl)-sn-glycero-3-phosphoethanolamine + L-serine = 1-(1Z-octadecenyl)-2-(9Z-octadecenoyl)-sn-glycero-3-phospho-L-serine + ethanolamine</text>
        <dbReference type="Rhea" id="RHEA:41600"/>
        <dbReference type="ChEBI" id="CHEBI:33384"/>
        <dbReference type="ChEBI" id="CHEBI:57603"/>
        <dbReference type="ChEBI" id="CHEBI:78340"/>
        <dbReference type="ChEBI" id="CHEBI:78341"/>
    </reaction>
    <physiologicalReaction direction="left-to-right" evidence="16">
        <dbReference type="Rhea" id="RHEA:41601"/>
    </physiologicalReaction>
</comment>
<dbReference type="RefSeq" id="XP_009012373.1">
    <property type="nucleotide sequence ID" value="XM_009014125.1"/>
</dbReference>
<evidence type="ECO:0000256" key="12">
    <source>
        <dbReference type="ARBA" id="ARBA00023209"/>
    </source>
</evidence>
<comment type="pathway">
    <text evidence="2 22">Phospholipid metabolism; phosphatidylserine biosynthesis.</text>
</comment>
<evidence type="ECO:0000256" key="7">
    <source>
        <dbReference type="ARBA" id="ARBA00022692"/>
    </source>
</evidence>
<comment type="pathway">
    <text evidence="3">Lipid metabolism.</text>
</comment>
<dbReference type="GO" id="GO:0005789">
    <property type="term" value="C:endoplasmic reticulum membrane"/>
    <property type="evidence" value="ECO:0007669"/>
    <property type="project" value="UniProtKB-SubCell"/>
</dbReference>
<feature type="transmembrane region" description="Helical" evidence="22">
    <location>
        <begin position="15"/>
        <end position="37"/>
    </location>
</feature>
<evidence type="ECO:0000313" key="23">
    <source>
        <dbReference type="EMBL" id="ESO09280.1"/>
    </source>
</evidence>
<dbReference type="EnsemblMetazoa" id="HelroT150062">
    <property type="protein sequence ID" value="HelroP150062"/>
    <property type="gene ID" value="HelroG150062"/>
</dbReference>
<dbReference type="CTD" id="20197042"/>
<evidence type="ECO:0000256" key="14">
    <source>
        <dbReference type="ARBA" id="ARBA00035767"/>
    </source>
</evidence>
<keyword evidence="11 22" id="KW-0472">Membrane</keyword>
<organism evidence="24 25">
    <name type="scientific">Helobdella robusta</name>
    <name type="common">Californian leech</name>
    <dbReference type="NCBI Taxonomy" id="6412"/>
    <lineage>
        <taxon>Eukaryota</taxon>
        <taxon>Metazoa</taxon>
        <taxon>Spiralia</taxon>
        <taxon>Lophotrochozoa</taxon>
        <taxon>Annelida</taxon>
        <taxon>Clitellata</taxon>
        <taxon>Hirudinea</taxon>
        <taxon>Rhynchobdellida</taxon>
        <taxon>Glossiphoniidae</taxon>
        <taxon>Helobdella</taxon>
    </lineage>
</organism>
<evidence type="ECO:0000256" key="22">
    <source>
        <dbReference type="RuleBase" id="RU368094"/>
    </source>
</evidence>
<dbReference type="PANTHER" id="PTHR15362">
    <property type="entry name" value="PHOSPHATIDYLINOSITOL SYNTHASE"/>
    <property type="match status" value="1"/>
</dbReference>
<dbReference type="EC" id="2.7.8.29" evidence="22"/>
<proteinExistence type="inferred from homology"/>
<comment type="catalytic activity">
    <reaction evidence="19">
        <text>1-(1Z-octadecenyl)-2-(4Z,7Z,10Z,13Z,16Z,19Z-docosahexaenoyl)-sn-glycero-3-phosphoethanolamine + L-serine = 1-(1Z-octadecenyl)-2-(4Z,7Z,10Z,13Z,16Z,19Z-docosahexaenoyl)-sn-glycero-3-phospho-L-serine + ethanolamine</text>
        <dbReference type="Rhea" id="RHEA:41496"/>
        <dbReference type="ChEBI" id="CHEBI:33384"/>
        <dbReference type="ChEBI" id="CHEBI:57603"/>
        <dbReference type="ChEBI" id="CHEBI:78263"/>
        <dbReference type="ChEBI" id="CHEBI:78264"/>
    </reaction>
    <physiologicalReaction direction="left-to-right" evidence="19">
        <dbReference type="Rhea" id="RHEA:41497"/>
    </physiologicalReaction>
</comment>
<dbReference type="GeneID" id="20197042"/>
<feature type="transmembrane region" description="Helical" evidence="22">
    <location>
        <begin position="333"/>
        <end position="354"/>
    </location>
</feature>
<comment type="catalytic activity">
    <reaction evidence="20">
        <text>1-octadecanoyl-2-(9Z-octadecenoyl)-sn-glycero-3-phosphoethanolamine + L-serine = 1-octadecanoyl-2-(9Z-octadecenoyl)-sn-glycero-3-phospho-L-serine + ethanolamine</text>
        <dbReference type="Rhea" id="RHEA:40795"/>
        <dbReference type="ChEBI" id="CHEBI:33384"/>
        <dbReference type="ChEBI" id="CHEBI:57603"/>
        <dbReference type="ChEBI" id="CHEBI:75038"/>
        <dbReference type="ChEBI" id="CHEBI:78260"/>
    </reaction>
    <physiologicalReaction direction="left-to-right" evidence="20">
        <dbReference type="Rhea" id="RHEA:40796"/>
    </physiologicalReaction>
</comment>
<comment type="similarity">
    <text evidence="4 22">Belongs to the phosphatidyl serine synthase family.</text>
</comment>
<comment type="subcellular location">
    <subcellularLocation>
        <location evidence="1 22">Endoplasmic reticulum membrane</location>
        <topology evidence="1 22">Multi-pass membrane protein</topology>
    </subcellularLocation>
</comment>
<evidence type="ECO:0000256" key="3">
    <source>
        <dbReference type="ARBA" id="ARBA00005189"/>
    </source>
</evidence>
<evidence type="ECO:0000256" key="13">
    <source>
        <dbReference type="ARBA" id="ARBA00023264"/>
    </source>
</evidence>
<evidence type="ECO:0000256" key="4">
    <source>
        <dbReference type="ARBA" id="ARBA00008671"/>
    </source>
</evidence>
<dbReference type="EMBL" id="KB095959">
    <property type="protein sequence ID" value="ESO09280.1"/>
    <property type="molecule type" value="Genomic_DNA"/>
</dbReference>
<dbReference type="Pfam" id="PF03034">
    <property type="entry name" value="PSS"/>
    <property type="match status" value="1"/>
</dbReference>
<comment type="catalytic activity">
    <reaction evidence="17">
        <text>1-octadecanoyl-2-(5Z,8Z,11Z,14Z)-eicosatetraenoyl-sn-glycero-3-phosphoethanolamine + L-serine = 1-octadecanoyl-2-(5Z,8Z,11Z,14Z)-eicosatetraenoyl-sn-glycero-3-phosphoserine + ethanolamine</text>
        <dbReference type="Rhea" id="RHEA:41500"/>
        <dbReference type="ChEBI" id="CHEBI:33384"/>
        <dbReference type="ChEBI" id="CHEBI:57603"/>
        <dbReference type="ChEBI" id="CHEBI:78268"/>
        <dbReference type="ChEBI" id="CHEBI:78269"/>
    </reaction>
    <physiologicalReaction direction="left-to-right" evidence="17">
        <dbReference type="Rhea" id="RHEA:41501"/>
    </physiologicalReaction>
</comment>
<protein>
    <recommendedName>
        <fullName evidence="22">Phosphatidylserine synthase</fullName>
        <ecNumber evidence="22">2.7.8.29</ecNumber>
    </recommendedName>
    <alternativeName>
        <fullName evidence="22">Serine-exchange enzyme</fullName>
    </alternativeName>
</protein>
<dbReference type="AlphaFoldDB" id="T1EKE2"/>
<evidence type="ECO:0000256" key="5">
    <source>
        <dbReference type="ARBA" id="ARBA00022516"/>
    </source>
</evidence>
<evidence type="ECO:0000256" key="18">
    <source>
        <dbReference type="ARBA" id="ARBA00036428"/>
    </source>
</evidence>
<dbReference type="EMBL" id="AMQM01002921">
    <property type="status" value="NOT_ANNOTATED_CDS"/>
    <property type="molecule type" value="Genomic_DNA"/>
</dbReference>
<evidence type="ECO:0000256" key="19">
    <source>
        <dbReference type="ARBA" id="ARBA00036623"/>
    </source>
</evidence>
<evidence type="ECO:0000256" key="9">
    <source>
        <dbReference type="ARBA" id="ARBA00022989"/>
    </source>
</evidence>
<sequence length="389" mass="45578">KNINKDFFDDGTMSFFWRAHRISALIIFILVLLYVTLYDDATNNSDYNTKRGIIAVIISFVVFGVTITPDGPFRRPHPALWRLMLVLSIVYELLLIFVLFQTADDARLLLRHIDPGLGVPLPEKSYGGNCELYDSSRPDNPFHNVKDKMDSFVAVHFFGWWTKTLIVRDWWLCTVTSILFEVLEYTLEHQLPNFSECWWDHWLMDALICNGLGIVLGMKTVKYLSMKTYHWRGLWTYPTYRGKFSRILKQFTPYIYTDFDWRPTQSLKRWLSMLLIVAGILICELNAFTLKFVLWVPPSHFLCLARLVLFIFWGAVSLREVFQFLDDPQCHKFGAQSTLAIAIMITEVLIAFKFDWNTFTKPLPPHVINMLLIGALALIVWTLWHFYFQ</sequence>
<dbReference type="Proteomes" id="UP000015101">
    <property type="component" value="Unassembled WGS sequence"/>
</dbReference>
<evidence type="ECO:0000256" key="21">
    <source>
        <dbReference type="ARBA" id="ARBA00036733"/>
    </source>
</evidence>
<dbReference type="InterPro" id="IPR004277">
    <property type="entry name" value="PSS"/>
</dbReference>
<keyword evidence="8 22" id="KW-0256">Endoplasmic reticulum</keyword>
<keyword evidence="10 22" id="KW-0443">Lipid metabolism</keyword>